<dbReference type="SUPFAM" id="SSF54292">
    <property type="entry name" value="2Fe-2S ferredoxin-like"/>
    <property type="match status" value="1"/>
</dbReference>
<dbReference type="InterPro" id="IPR003149">
    <property type="entry name" value="Fe_hydrogenase_ssu"/>
</dbReference>
<name>A8J6B7_9EUKA</name>
<dbReference type="Pfam" id="PF13237">
    <property type="entry name" value="Fer4_10"/>
    <property type="match status" value="1"/>
</dbReference>
<comment type="similarity">
    <text evidence="1">Belongs to the NARF family.</text>
</comment>
<reference evidence="5" key="1">
    <citation type="journal article" date="2007" name="Eukaryot. Cell">
        <title>Hydrogen production by termite gut protists: characterization of iron hydrogenases of Parabasalian symbionts of the termite Coptotermes formosanus.</title>
        <authorList>
            <person name="Inoue J."/>
            <person name="Saita K."/>
            <person name="Kudo T."/>
            <person name="Ui S."/>
            <person name="Ohkuma M."/>
        </authorList>
    </citation>
    <scope>NUCLEOTIDE SEQUENCE</scope>
</reference>
<proteinExistence type="evidence at transcript level"/>
<dbReference type="SUPFAM" id="SSF53920">
    <property type="entry name" value="Fe-only hydrogenase"/>
    <property type="match status" value="1"/>
</dbReference>
<dbReference type="Gene3D" id="3.40.50.1780">
    <property type="match status" value="1"/>
</dbReference>
<dbReference type="SUPFAM" id="SSF54862">
    <property type="entry name" value="4Fe-4S ferredoxins"/>
    <property type="match status" value="1"/>
</dbReference>
<protein>
    <submittedName>
        <fullName evidence="5">Fe-hydrogenase</fullName>
    </submittedName>
</protein>
<dbReference type="InterPro" id="IPR036991">
    <property type="entry name" value="Fe_hydrogenase_ssu_sf"/>
</dbReference>
<evidence type="ECO:0000256" key="1">
    <source>
        <dbReference type="ARBA" id="ARBA00006596"/>
    </source>
</evidence>
<dbReference type="Gene3D" id="3.10.20.740">
    <property type="match status" value="1"/>
</dbReference>
<feature type="domain" description="2Fe-2S ferredoxin-type" evidence="3">
    <location>
        <begin position="17"/>
        <end position="94"/>
    </location>
</feature>
<dbReference type="AlphaFoldDB" id="A8J6B7"/>
<dbReference type="PROSITE" id="PS00198">
    <property type="entry name" value="4FE4S_FER_1"/>
    <property type="match status" value="1"/>
</dbReference>
<dbReference type="Gene3D" id="4.10.260.20">
    <property type="entry name" value="Iron hydrogenase, small subunit"/>
    <property type="match status" value="1"/>
</dbReference>
<keyword evidence="2" id="KW-0411">Iron-sulfur</keyword>
<dbReference type="InterPro" id="IPR050340">
    <property type="entry name" value="Cytosolic_Fe-S_CAF"/>
</dbReference>
<dbReference type="EMBL" id="AB331667">
    <property type="protein sequence ID" value="BAF82035.1"/>
    <property type="molecule type" value="mRNA"/>
</dbReference>
<organism evidence="5">
    <name type="scientific">Pseudotrichonympha grassii</name>
    <dbReference type="NCBI Taxonomy" id="104083"/>
    <lineage>
        <taxon>Eukaryota</taxon>
        <taxon>Metamonada</taxon>
        <taxon>Parabasalia</taxon>
        <taxon>Trichonymphida</taxon>
        <taxon>Teranymphidae</taxon>
        <taxon>Pseudotrichonympha</taxon>
    </lineage>
</organism>
<dbReference type="CDD" id="cd00207">
    <property type="entry name" value="fer2"/>
    <property type="match status" value="1"/>
</dbReference>
<dbReference type="InterPro" id="IPR017896">
    <property type="entry name" value="4Fe4S_Fe-S-bd"/>
</dbReference>
<feature type="domain" description="4Fe-4S ferredoxin-type" evidence="4">
    <location>
        <begin position="172"/>
        <end position="201"/>
    </location>
</feature>
<dbReference type="Gene3D" id="3.40.950.10">
    <property type="entry name" value="Fe-only Hydrogenase (Larger Subunit), Chain L, domain 3"/>
    <property type="match status" value="1"/>
</dbReference>
<dbReference type="InterPro" id="IPR009016">
    <property type="entry name" value="Fe_hydrogenase"/>
</dbReference>
<dbReference type="Gene3D" id="3.30.70.20">
    <property type="match status" value="1"/>
</dbReference>
<dbReference type="GO" id="GO:0051536">
    <property type="term" value="F:iron-sulfur cluster binding"/>
    <property type="evidence" value="ECO:0007669"/>
    <property type="project" value="UniProtKB-KW"/>
</dbReference>
<evidence type="ECO:0000313" key="5">
    <source>
        <dbReference type="EMBL" id="BAF82035.1"/>
    </source>
</evidence>
<keyword evidence="2" id="KW-0408">Iron</keyword>
<evidence type="ECO:0000259" key="3">
    <source>
        <dbReference type="PROSITE" id="PS51085"/>
    </source>
</evidence>
<evidence type="ECO:0000256" key="2">
    <source>
        <dbReference type="ARBA" id="ARBA00023014"/>
    </source>
</evidence>
<sequence>MSSSIAHSSTIFRLNKRKIPIKINDIPCVAREGMNILEAAAEENIYIPRLCGNESLPPVSKCGICIVKLGDGTTVRACSTQVKEGMEIFTNDLTLFDESKKIFVDYSPEILDGKSSTIDVLFTHFRPEHDRGKSVQKTETQSIVFDFSLCIKCNCCFRACIDLQGIGALNENDHTVNVEDCISCGACVTFCPTTAMREKREIPKLLHAFSVGKIVAIQFAPAVRVSLAELFGKPVGTICTGKMISAARKMGFRYVFDTTFGADLTVYEEANEFLTREKRPMFTSCCPGFVNFIERYHPDLIPYLTTTKSPMAITGAVIKNHFAMKMCLKNIFVVFVGPCTAKKDEICRHQIMNDVDCALTTREFGEMIENYEIDWDSLNDKEEFDTVAGEGWTVEFGASGGVATGVMKYLCAKYNVPYEVVFENVPLMTGLKETTITIDGKELKFAICSGISTAANLIDTELYLTYDFIEVMSCPLGCVNGGGQPKISKYAQIHNRSKAIRNIFKNANKTVLDNSAMEYVYTDYLGDPGVGLAHKLLHTSFQERKVENKK</sequence>
<dbReference type="InterPro" id="IPR017900">
    <property type="entry name" value="4Fe4S_Fe_S_CS"/>
</dbReference>
<dbReference type="PROSITE" id="PS51379">
    <property type="entry name" value="4FE4S_FER_2"/>
    <property type="match status" value="1"/>
</dbReference>
<dbReference type="PANTHER" id="PTHR11615">
    <property type="entry name" value="NITRATE, FORMATE, IRON DEHYDROGENASE"/>
    <property type="match status" value="1"/>
</dbReference>
<dbReference type="InterPro" id="IPR036010">
    <property type="entry name" value="2Fe-2S_ferredoxin-like_sf"/>
</dbReference>
<keyword evidence="2" id="KW-0479">Metal-binding</keyword>
<dbReference type="InterPro" id="IPR001041">
    <property type="entry name" value="2Fe-2S_ferredoxin-type"/>
</dbReference>
<evidence type="ECO:0000259" key="4">
    <source>
        <dbReference type="PROSITE" id="PS51379"/>
    </source>
</evidence>
<dbReference type="PROSITE" id="PS51085">
    <property type="entry name" value="2FE2S_FER_2"/>
    <property type="match status" value="1"/>
</dbReference>
<gene>
    <name evidence="5" type="primary">hydA2</name>
</gene>
<dbReference type="Pfam" id="PF02906">
    <property type="entry name" value="Fe_hyd_lg_C"/>
    <property type="match status" value="1"/>
</dbReference>
<dbReference type="Pfam" id="PF13510">
    <property type="entry name" value="Fer2_4"/>
    <property type="match status" value="1"/>
</dbReference>
<dbReference type="Pfam" id="PF02256">
    <property type="entry name" value="Fe_hyd_SSU"/>
    <property type="match status" value="1"/>
</dbReference>
<dbReference type="InterPro" id="IPR004108">
    <property type="entry name" value="Fe_hydrogenase_lsu_C"/>
</dbReference>
<accession>A8J6B7</accession>